<sequence length="243" mass="27076">MTTLHKRTLDTKRYRWRKANGIQLFTSAEPIKQHIAELGGLGVTPQMIGYVVGCDRQAIQAVATCKRIRIDFAARILTVTVHPHPRQLHVLAIGARRRIEALQALGWPRRVLAARLNVDSSIVSQLCSQRHTSYARWHAVQNLYEQLSGTRGPSNHVASIAHQAGKVPPLAWEGIDIDDPRTQPDWAAAGIKLAERPVCPRGHAYTAVNTKRTADGRRSCRTCRRVNDTTAKRNARRRAANAA</sequence>
<accession>A0ABV8LF48</accession>
<dbReference type="RefSeq" id="WP_378554838.1">
    <property type="nucleotide sequence ID" value="NZ_JBHSBA010000018.1"/>
</dbReference>
<reference evidence="2" key="1">
    <citation type="journal article" date="2019" name="Int. J. Syst. Evol. Microbiol.">
        <title>The Global Catalogue of Microorganisms (GCM) 10K type strain sequencing project: providing services to taxonomists for standard genome sequencing and annotation.</title>
        <authorList>
            <consortium name="The Broad Institute Genomics Platform"/>
            <consortium name="The Broad Institute Genome Sequencing Center for Infectious Disease"/>
            <person name="Wu L."/>
            <person name="Ma J."/>
        </authorList>
    </citation>
    <scope>NUCLEOTIDE SEQUENCE [LARGE SCALE GENOMIC DNA]</scope>
    <source>
        <strain evidence="2">CGMCC 4.7204</strain>
    </source>
</reference>
<protein>
    <submittedName>
        <fullName evidence="1">Uncharacterized protein</fullName>
    </submittedName>
</protein>
<organism evidence="1 2">
    <name type="scientific">Nocardia rhizosphaerae</name>
    <dbReference type="NCBI Taxonomy" id="1691571"/>
    <lineage>
        <taxon>Bacteria</taxon>
        <taxon>Bacillati</taxon>
        <taxon>Actinomycetota</taxon>
        <taxon>Actinomycetes</taxon>
        <taxon>Mycobacteriales</taxon>
        <taxon>Nocardiaceae</taxon>
        <taxon>Nocardia</taxon>
    </lineage>
</organism>
<evidence type="ECO:0000313" key="1">
    <source>
        <dbReference type="EMBL" id="MFC4128952.1"/>
    </source>
</evidence>
<name>A0ABV8LF48_9NOCA</name>
<dbReference type="Proteomes" id="UP001595767">
    <property type="component" value="Unassembled WGS sequence"/>
</dbReference>
<keyword evidence="2" id="KW-1185">Reference proteome</keyword>
<gene>
    <name evidence="1" type="ORF">ACFOW8_28880</name>
</gene>
<dbReference type="EMBL" id="JBHSBA010000018">
    <property type="protein sequence ID" value="MFC4128952.1"/>
    <property type="molecule type" value="Genomic_DNA"/>
</dbReference>
<comment type="caution">
    <text evidence="1">The sequence shown here is derived from an EMBL/GenBank/DDBJ whole genome shotgun (WGS) entry which is preliminary data.</text>
</comment>
<proteinExistence type="predicted"/>
<evidence type="ECO:0000313" key="2">
    <source>
        <dbReference type="Proteomes" id="UP001595767"/>
    </source>
</evidence>